<dbReference type="InterPro" id="IPR057326">
    <property type="entry name" value="KR_dom"/>
</dbReference>
<dbReference type="Gene3D" id="3.10.129.110">
    <property type="entry name" value="Polyketide synthase dehydratase"/>
    <property type="match status" value="1"/>
</dbReference>
<dbReference type="InterPro" id="IPR042104">
    <property type="entry name" value="PKS_dehydratase_sf"/>
</dbReference>
<feature type="non-terminal residue" evidence="5">
    <location>
        <position position="1"/>
    </location>
</feature>
<protein>
    <recommendedName>
        <fullName evidence="4">PKS/mFAS DH domain-containing protein</fullName>
    </recommendedName>
</protein>
<sequence length="973" mass="105443">GELCLDDSVVGTRGAYVLHPGLLDGALQTSIGLMLGRTEARMAMPFALEQLEVLAAIPDRAWAVVRYSADSGAASAVQKLDIDVCDASGQVCASLRGFSSRVVEGVPGWAKASGELPGEEVAEPIGELTLVPVWQAVASGDAAVWPQRDQRVVVIGDGAQLWQALEGYGQVQMLALSANDGIERIAERLEAMGQIDHVLWAVPAAAHELTSEDLIDAQQDGVFSGFRLIKALLSLGYGKQRLGLTVLTQQSQSIDEADPVWPAHAGVHGLVGSLAKECSQWKVRLLDLAHDGPWPEGLLAQPAQAQGDALVYREGRWYRPQLLNMRLPQPGGPVYRDGGLYVLIGGAGGIGEVFSEHLIRQHQARVVWIGRRARDEAIVRKQQRLAQLGPEPCYIAADASDREALQVAAEEIRQRFGKIDGVVLATIVLRDQSLAQMDEATFAASLQAKVDVNVRVAQVFGTQPLDFVLSFSSMQSTLKAPGQSNYAAGCVFADAFGQAWARQGVPVKTINWGYWGSVGVVASAEYRKRMEQMGIASIEPPEAMAVLDRLLSAPVQQAAFLKTSRAGVAKASGVVDNETLQVLEVQGATERVSLEILEASAPRMLPVEVSRRAQDQAQELERLLGRLLWGQLSELGLFATPAMDVAAWKQAIGLPAMYERWLDHSVQVLHEQGYLERDGQAWKVREVAAAEPMAQLWTQWEGYQERSRSDASGRAQLSLLDHTLRALAAILQGQRKATEVLFPNASMQLVEGIYKGNPVSDYFNEVLGDSLLAYVEQRLKQQPEAKLRLIEIGAGTGGTSARLLQRLQPYAGSIAEYRYTDISKAFLLHAEQHYGPQASYLKTGLFNVEQPLSGQGVEPGSYDVAIATNVLHATRDMRQTVRNAKALLKAQGLLLVNEITGNNLFTHLTFGLLQGWWLYEDAALRVAGSPALAPATWHSLLEGEGFAPAADPARSAHALGQQILVATSNGIVR</sequence>
<accession>A0A2M6U418</accession>
<dbReference type="SUPFAM" id="SSF51735">
    <property type="entry name" value="NAD(P)-binding Rossmann-fold domains"/>
    <property type="match status" value="2"/>
</dbReference>
<dbReference type="SMART" id="SM00822">
    <property type="entry name" value="PKS_KR"/>
    <property type="match status" value="1"/>
</dbReference>
<dbReference type="GO" id="GO:0005886">
    <property type="term" value="C:plasma membrane"/>
    <property type="evidence" value="ECO:0007669"/>
    <property type="project" value="TreeGrafter"/>
</dbReference>
<evidence type="ECO:0000313" key="6">
    <source>
        <dbReference type="Proteomes" id="UP000228930"/>
    </source>
</evidence>
<evidence type="ECO:0000256" key="2">
    <source>
        <dbReference type="ARBA" id="ARBA00022553"/>
    </source>
</evidence>
<gene>
    <name evidence="5" type="ORF">TSA1_37445</name>
</gene>
<dbReference type="PANTHER" id="PTHR43775">
    <property type="entry name" value="FATTY ACID SYNTHASE"/>
    <property type="match status" value="1"/>
</dbReference>
<dbReference type="Pfam" id="PF08242">
    <property type="entry name" value="Methyltransf_12"/>
    <property type="match status" value="1"/>
</dbReference>
<comment type="caution">
    <text evidence="3">Lacks conserved residue(s) required for the propagation of feature annotation.</text>
</comment>
<dbReference type="EMBL" id="LFJC01000007">
    <property type="protein sequence ID" value="PIS99318.1"/>
    <property type="molecule type" value="Genomic_DNA"/>
</dbReference>
<dbReference type="PROSITE" id="PS52019">
    <property type="entry name" value="PKS_MFAS_DH"/>
    <property type="match status" value="1"/>
</dbReference>
<dbReference type="GO" id="GO:0004312">
    <property type="term" value="F:fatty acid synthase activity"/>
    <property type="evidence" value="ECO:0007669"/>
    <property type="project" value="TreeGrafter"/>
</dbReference>
<keyword evidence="1" id="KW-0596">Phosphopantetheine</keyword>
<dbReference type="GO" id="GO:0005737">
    <property type="term" value="C:cytoplasm"/>
    <property type="evidence" value="ECO:0007669"/>
    <property type="project" value="TreeGrafter"/>
</dbReference>
<name>A0A2M6U418_9BRAD</name>
<dbReference type="InterPro" id="IPR013968">
    <property type="entry name" value="PKS_KR"/>
</dbReference>
<feature type="region of interest" description="C-terminal hotdog fold" evidence="3">
    <location>
        <begin position="1"/>
        <end position="109"/>
    </location>
</feature>
<keyword evidence="6" id="KW-1185">Reference proteome</keyword>
<dbReference type="GO" id="GO:0071770">
    <property type="term" value="P:DIM/DIP cell wall layer assembly"/>
    <property type="evidence" value="ECO:0007669"/>
    <property type="project" value="TreeGrafter"/>
</dbReference>
<organism evidence="5 6">
    <name type="scientific">Bradyrhizobium nitroreducens</name>
    <dbReference type="NCBI Taxonomy" id="709803"/>
    <lineage>
        <taxon>Bacteria</taxon>
        <taxon>Pseudomonadati</taxon>
        <taxon>Pseudomonadota</taxon>
        <taxon>Alphaproteobacteria</taxon>
        <taxon>Hyphomicrobiales</taxon>
        <taxon>Nitrobacteraceae</taxon>
        <taxon>Bradyrhizobium</taxon>
    </lineage>
</organism>
<feature type="domain" description="PKS/mFAS DH" evidence="4">
    <location>
        <begin position="1"/>
        <end position="109"/>
    </location>
</feature>
<dbReference type="Gene3D" id="3.40.50.720">
    <property type="entry name" value="NAD(P)-binding Rossmann-like Domain"/>
    <property type="match status" value="1"/>
</dbReference>
<feature type="region of interest" description="N-terminal hotdog fold" evidence="3">
    <location>
        <position position="1"/>
    </location>
</feature>
<reference evidence="5 6" key="1">
    <citation type="submission" date="2015-06" db="EMBL/GenBank/DDBJ databases">
        <title>Comparative genome analysis of nirS-carrying Bradyrhizobium sp. strains.</title>
        <authorList>
            <person name="Ishii S."/>
            <person name="Jang J."/>
            <person name="Nishizawa T."/>
            <person name="Senoo K."/>
        </authorList>
    </citation>
    <scope>NUCLEOTIDE SEQUENCE [LARGE SCALE GENOMIC DNA]</scope>
    <source>
        <strain evidence="5 6">TSA1</strain>
    </source>
</reference>
<dbReference type="GO" id="GO:0006633">
    <property type="term" value="P:fatty acid biosynthetic process"/>
    <property type="evidence" value="ECO:0007669"/>
    <property type="project" value="TreeGrafter"/>
</dbReference>
<dbReference type="PANTHER" id="PTHR43775:SF37">
    <property type="entry name" value="SI:DKEY-61P9.11"/>
    <property type="match status" value="1"/>
</dbReference>
<dbReference type="Pfam" id="PF08659">
    <property type="entry name" value="KR"/>
    <property type="match status" value="1"/>
</dbReference>
<evidence type="ECO:0000256" key="3">
    <source>
        <dbReference type="PROSITE-ProRule" id="PRU01363"/>
    </source>
</evidence>
<dbReference type="AlphaFoldDB" id="A0A2M6U418"/>
<proteinExistence type="predicted"/>
<keyword evidence="2" id="KW-0597">Phosphoprotein</keyword>
<dbReference type="SUPFAM" id="SSF53335">
    <property type="entry name" value="S-adenosyl-L-methionine-dependent methyltransferases"/>
    <property type="match status" value="1"/>
</dbReference>
<evidence type="ECO:0000256" key="1">
    <source>
        <dbReference type="ARBA" id="ARBA00022450"/>
    </source>
</evidence>
<dbReference type="Proteomes" id="UP000228930">
    <property type="component" value="Unassembled WGS sequence"/>
</dbReference>
<evidence type="ECO:0000259" key="4">
    <source>
        <dbReference type="PROSITE" id="PS52019"/>
    </source>
</evidence>
<dbReference type="InterPro" id="IPR049900">
    <property type="entry name" value="PKS_mFAS_DH"/>
</dbReference>
<dbReference type="Pfam" id="PF14765">
    <property type="entry name" value="PS-DH"/>
    <property type="match status" value="1"/>
</dbReference>
<dbReference type="CDD" id="cd08953">
    <property type="entry name" value="KR_2_SDR_x"/>
    <property type="match status" value="1"/>
</dbReference>
<dbReference type="Gene3D" id="3.40.50.150">
    <property type="entry name" value="Vaccinia Virus protein VP39"/>
    <property type="match status" value="1"/>
</dbReference>
<dbReference type="InterPro" id="IPR013217">
    <property type="entry name" value="Methyltransf_12"/>
</dbReference>
<feature type="non-terminal residue" evidence="5">
    <location>
        <position position="973"/>
    </location>
</feature>
<dbReference type="InterPro" id="IPR050091">
    <property type="entry name" value="PKS_NRPS_Biosynth_Enz"/>
</dbReference>
<dbReference type="InterPro" id="IPR029063">
    <property type="entry name" value="SAM-dependent_MTases_sf"/>
</dbReference>
<dbReference type="InterPro" id="IPR036291">
    <property type="entry name" value="NAD(P)-bd_dom_sf"/>
</dbReference>
<dbReference type="CDD" id="cd02440">
    <property type="entry name" value="AdoMet_MTases"/>
    <property type="match status" value="1"/>
</dbReference>
<dbReference type="InterPro" id="IPR049551">
    <property type="entry name" value="PKS_DH_C"/>
</dbReference>
<comment type="caution">
    <text evidence="5">The sequence shown here is derived from an EMBL/GenBank/DDBJ whole genome shotgun (WGS) entry which is preliminary data.</text>
</comment>
<evidence type="ECO:0000313" key="5">
    <source>
        <dbReference type="EMBL" id="PIS99318.1"/>
    </source>
</evidence>